<organism evidence="9 10">
    <name type="scientific">Alectoria fallacina</name>
    <dbReference type="NCBI Taxonomy" id="1903189"/>
    <lineage>
        <taxon>Eukaryota</taxon>
        <taxon>Fungi</taxon>
        <taxon>Dikarya</taxon>
        <taxon>Ascomycota</taxon>
        <taxon>Pezizomycotina</taxon>
        <taxon>Lecanoromycetes</taxon>
        <taxon>OSLEUM clade</taxon>
        <taxon>Lecanoromycetidae</taxon>
        <taxon>Lecanorales</taxon>
        <taxon>Lecanorineae</taxon>
        <taxon>Parmeliaceae</taxon>
        <taxon>Alectoria</taxon>
    </lineage>
</organism>
<feature type="transmembrane region" description="Helical" evidence="7">
    <location>
        <begin position="484"/>
        <end position="506"/>
    </location>
</feature>
<dbReference type="GO" id="GO:0000329">
    <property type="term" value="C:fungal-type vacuole membrane"/>
    <property type="evidence" value="ECO:0007669"/>
    <property type="project" value="TreeGrafter"/>
</dbReference>
<keyword evidence="5 7" id="KW-0472">Membrane</keyword>
<dbReference type="EMBL" id="CAJPDR010000451">
    <property type="protein sequence ID" value="CAF9936704.1"/>
    <property type="molecule type" value="Genomic_DNA"/>
</dbReference>
<evidence type="ECO:0000313" key="10">
    <source>
        <dbReference type="Proteomes" id="UP000664203"/>
    </source>
</evidence>
<feature type="transmembrane region" description="Helical" evidence="7">
    <location>
        <begin position="156"/>
        <end position="175"/>
    </location>
</feature>
<dbReference type="Gene3D" id="1.20.1250.20">
    <property type="entry name" value="MFS general substrate transporter like domains"/>
    <property type="match status" value="2"/>
</dbReference>
<evidence type="ECO:0000256" key="1">
    <source>
        <dbReference type="ARBA" id="ARBA00004127"/>
    </source>
</evidence>
<keyword evidence="10" id="KW-1185">Reference proteome</keyword>
<feature type="transmembrane region" description="Helical" evidence="7">
    <location>
        <begin position="352"/>
        <end position="379"/>
    </location>
</feature>
<evidence type="ECO:0000256" key="2">
    <source>
        <dbReference type="ARBA" id="ARBA00022448"/>
    </source>
</evidence>
<comment type="subcellular location">
    <subcellularLocation>
        <location evidence="1">Endomembrane system</location>
        <topology evidence="1">Multi-pass membrane protein</topology>
    </subcellularLocation>
</comment>
<evidence type="ECO:0000256" key="6">
    <source>
        <dbReference type="SAM" id="MobiDB-lite"/>
    </source>
</evidence>
<gene>
    <name evidence="9" type="ORF">ALECFALPRED_006954</name>
</gene>
<feature type="transmembrane region" description="Helical" evidence="7">
    <location>
        <begin position="446"/>
        <end position="472"/>
    </location>
</feature>
<reference evidence="9" key="1">
    <citation type="submission" date="2021-03" db="EMBL/GenBank/DDBJ databases">
        <authorList>
            <person name="Tagirdzhanova G."/>
        </authorList>
    </citation>
    <scope>NUCLEOTIDE SEQUENCE</scope>
</reference>
<feature type="transmembrane region" description="Helical" evidence="7">
    <location>
        <begin position="57"/>
        <end position="77"/>
    </location>
</feature>
<comment type="caution">
    <text evidence="9">The sequence shown here is derived from an EMBL/GenBank/DDBJ whole genome shotgun (WGS) entry which is preliminary data.</text>
</comment>
<accession>A0A8H3G8E9</accession>
<feature type="region of interest" description="Disordered" evidence="6">
    <location>
        <begin position="1"/>
        <end position="48"/>
    </location>
</feature>
<dbReference type="AlphaFoldDB" id="A0A8H3G8E9"/>
<keyword evidence="2" id="KW-0813">Transport</keyword>
<evidence type="ECO:0000256" key="5">
    <source>
        <dbReference type="ARBA" id="ARBA00023136"/>
    </source>
</evidence>
<dbReference type="InterPro" id="IPR036259">
    <property type="entry name" value="MFS_trans_sf"/>
</dbReference>
<dbReference type="InterPro" id="IPR020846">
    <property type="entry name" value="MFS_dom"/>
</dbReference>
<dbReference type="SUPFAM" id="SSF103473">
    <property type="entry name" value="MFS general substrate transporter"/>
    <property type="match status" value="1"/>
</dbReference>
<feature type="transmembrane region" description="Helical" evidence="7">
    <location>
        <begin position="417"/>
        <end position="434"/>
    </location>
</feature>
<dbReference type="InterPro" id="IPR011701">
    <property type="entry name" value="MFS"/>
</dbReference>
<feature type="transmembrane region" description="Helical" evidence="7">
    <location>
        <begin position="181"/>
        <end position="201"/>
    </location>
</feature>
<keyword evidence="4 7" id="KW-1133">Transmembrane helix</keyword>
<dbReference type="Proteomes" id="UP000664203">
    <property type="component" value="Unassembled WGS sequence"/>
</dbReference>
<feature type="compositionally biased region" description="Basic and acidic residues" evidence="6">
    <location>
        <begin position="32"/>
        <end position="48"/>
    </location>
</feature>
<sequence>MNDRSPDSLSQQEAQWAHETSPLLPQVPIMGPERRLPDQANSHETEEKTISPRKLKWIMASVWIGTFCAGLGEQPYIVSSFKAHTHNYASEQVEQIRIANTHTPDGTLIATLGSSIATDFHSLSLYAWLATTYLIATAATQPLSGKLTDIYSRRNGLLVCNLFFAAGNLICGLAQDPSMIILGRALAGLGGGGLNTISTIIASDLVPLRQRGLWQGISNVCWGLGNGLGGVFGGFLNDVWDWKLAFLVQIPLTVASLIMIFIHVEKPTKVSANSDTPKLKRVDFLGSSLLVATLVLLLLGLNSGGSIVSWSHPLVLTSLPLSAVLLLAFIFVEEKVAREPVMPVRLILNRTVACACLTNWFFLMIAYALDFYVVIFFRIRDLSATEAGASLIPFSITTAAGSLLAGIITSRTGRYRILNIAILLLMLLATALVATSSLSTPIWSTIFSLGVAGVALGGMLTVTLVALISAVSHDEQALVTSLSYAFRSTGSVIGVAMASAVFQNVLSSQLWASLGNRNNAAELIARLRDSLDEVNSLPLEDQTMVRKSYMRALQAVFLTLVGLAILGLVSGSLMRELKLSSRLDRQDEDEDVPS</sequence>
<evidence type="ECO:0000256" key="7">
    <source>
        <dbReference type="SAM" id="Phobius"/>
    </source>
</evidence>
<feature type="transmembrane region" description="Helical" evidence="7">
    <location>
        <begin position="125"/>
        <end position="144"/>
    </location>
</feature>
<dbReference type="GO" id="GO:0012505">
    <property type="term" value="C:endomembrane system"/>
    <property type="evidence" value="ECO:0007669"/>
    <property type="project" value="UniProtKB-SubCell"/>
</dbReference>
<dbReference type="GO" id="GO:0015174">
    <property type="term" value="F:basic amino acid transmembrane transporter activity"/>
    <property type="evidence" value="ECO:0007669"/>
    <property type="project" value="TreeGrafter"/>
</dbReference>
<evidence type="ECO:0000256" key="3">
    <source>
        <dbReference type="ARBA" id="ARBA00022692"/>
    </source>
</evidence>
<evidence type="ECO:0000259" key="8">
    <source>
        <dbReference type="PROSITE" id="PS50850"/>
    </source>
</evidence>
<protein>
    <recommendedName>
        <fullName evidence="8">Major facilitator superfamily (MFS) profile domain-containing protein</fullName>
    </recommendedName>
</protein>
<dbReference type="PROSITE" id="PS50850">
    <property type="entry name" value="MFS"/>
    <property type="match status" value="1"/>
</dbReference>
<dbReference type="PANTHER" id="PTHR23501:SF191">
    <property type="entry name" value="VACUOLAR BASIC AMINO ACID TRANSPORTER 4"/>
    <property type="match status" value="1"/>
</dbReference>
<feature type="transmembrane region" description="Helical" evidence="7">
    <location>
        <begin position="391"/>
        <end position="410"/>
    </location>
</feature>
<evidence type="ECO:0000256" key="4">
    <source>
        <dbReference type="ARBA" id="ARBA00022989"/>
    </source>
</evidence>
<evidence type="ECO:0000313" key="9">
    <source>
        <dbReference type="EMBL" id="CAF9936704.1"/>
    </source>
</evidence>
<keyword evidence="3 7" id="KW-0812">Transmembrane</keyword>
<feature type="domain" description="Major facilitator superfamily (MFS) profile" evidence="8">
    <location>
        <begin position="58"/>
        <end position="579"/>
    </location>
</feature>
<dbReference type="Pfam" id="PF07690">
    <property type="entry name" value="MFS_1"/>
    <property type="match status" value="1"/>
</dbReference>
<dbReference type="PANTHER" id="PTHR23501">
    <property type="entry name" value="MAJOR FACILITATOR SUPERFAMILY"/>
    <property type="match status" value="1"/>
</dbReference>
<name>A0A8H3G8E9_9LECA</name>
<dbReference type="OrthoDB" id="3437016at2759"/>
<proteinExistence type="predicted"/>
<feature type="transmembrane region" description="Helical" evidence="7">
    <location>
        <begin position="282"/>
        <end position="301"/>
    </location>
</feature>
<feature type="transmembrane region" description="Helical" evidence="7">
    <location>
        <begin position="242"/>
        <end position="262"/>
    </location>
</feature>
<feature type="transmembrane region" description="Helical" evidence="7">
    <location>
        <begin position="552"/>
        <end position="573"/>
    </location>
</feature>
<feature type="transmembrane region" description="Helical" evidence="7">
    <location>
        <begin position="313"/>
        <end position="332"/>
    </location>
</feature>
<feature type="transmembrane region" description="Helical" evidence="7">
    <location>
        <begin position="213"/>
        <end position="236"/>
    </location>
</feature>